<dbReference type="Gramene" id="PUZ45527">
    <property type="protein sequence ID" value="PUZ45527"/>
    <property type="gene ID" value="GQ55_8G230900"/>
</dbReference>
<keyword evidence="5" id="KW-1185">Reference proteome</keyword>
<evidence type="ECO:0000256" key="2">
    <source>
        <dbReference type="SAM" id="Phobius"/>
    </source>
</evidence>
<dbReference type="AlphaFoldDB" id="A0A2T7CQ98"/>
<dbReference type="STRING" id="1504633.A0A2T7CQ98"/>
<dbReference type="OrthoDB" id="600690at2759"/>
<accession>A0A2T7CQ98</accession>
<keyword evidence="2" id="KW-0472">Membrane</keyword>
<evidence type="ECO:0000256" key="1">
    <source>
        <dbReference type="SAM" id="MobiDB-lite"/>
    </source>
</evidence>
<evidence type="ECO:0000313" key="4">
    <source>
        <dbReference type="EMBL" id="PUZ45527.1"/>
    </source>
</evidence>
<feature type="domain" description="DUF4220" evidence="3">
    <location>
        <begin position="84"/>
        <end position="508"/>
    </location>
</feature>
<dbReference type="Pfam" id="PF04578">
    <property type="entry name" value="DUF594"/>
    <property type="match status" value="1"/>
</dbReference>
<keyword evidence="2" id="KW-0812">Transmembrane</keyword>
<dbReference type="InterPro" id="IPR025315">
    <property type="entry name" value="DUF4220"/>
</dbReference>
<feature type="transmembrane region" description="Helical" evidence="2">
    <location>
        <begin position="46"/>
        <end position="63"/>
    </location>
</feature>
<feature type="transmembrane region" description="Helical" evidence="2">
    <location>
        <begin position="75"/>
        <end position="94"/>
    </location>
</feature>
<gene>
    <name evidence="4" type="ORF">GQ55_8G230900</name>
</gene>
<reference evidence="4 5" key="1">
    <citation type="submission" date="2018-04" db="EMBL/GenBank/DDBJ databases">
        <title>WGS assembly of Panicum hallii var. hallii HAL2.</title>
        <authorList>
            <person name="Lovell J."/>
            <person name="Jenkins J."/>
            <person name="Lowry D."/>
            <person name="Mamidi S."/>
            <person name="Sreedasyam A."/>
            <person name="Weng X."/>
            <person name="Barry K."/>
            <person name="Bonette J."/>
            <person name="Campitelli B."/>
            <person name="Daum C."/>
            <person name="Gordon S."/>
            <person name="Gould B."/>
            <person name="Lipzen A."/>
            <person name="MacQueen A."/>
            <person name="Palacio-Mejia J."/>
            <person name="Plott C."/>
            <person name="Shakirov E."/>
            <person name="Shu S."/>
            <person name="Yoshinaga Y."/>
            <person name="Zane M."/>
            <person name="Rokhsar D."/>
            <person name="Grimwood J."/>
            <person name="Schmutz J."/>
            <person name="Juenger T."/>
        </authorList>
    </citation>
    <scope>NUCLEOTIDE SEQUENCE [LARGE SCALE GENOMIC DNA]</scope>
    <source>
        <strain evidence="5">cv. HAL2</strain>
    </source>
</reference>
<dbReference type="Pfam" id="PF13968">
    <property type="entry name" value="DUF4220"/>
    <property type="match status" value="1"/>
</dbReference>
<name>A0A2T7CQ98_9POAL</name>
<evidence type="ECO:0000313" key="5">
    <source>
        <dbReference type="Proteomes" id="UP000244336"/>
    </source>
</evidence>
<keyword evidence="2" id="KW-1133">Transmembrane helix</keyword>
<feature type="region of interest" description="Disordered" evidence="1">
    <location>
        <begin position="720"/>
        <end position="751"/>
    </location>
</feature>
<feature type="transmembrane region" description="Helical" evidence="2">
    <location>
        <begin position="431"/>
        <end position="447"/>
    </location>
</feature>
<proteinExistence type="predicted"/>
<feature type="transmembrane region" description="Helical" evidence="2">
    <location>
        <begin position="399"/>
        <end position="419"/>
    </location>
</feature>
<dbReference type="Proteomes" id="UP000244336">
    <property type="component" value="Chromosome 8"/>
</dbReference>
<dbReference type="PANTHER" id="PTHR31325">
    <property type="entry name" value="OS01G0798800 PROTEIN-RELATED"/>
    <property type="match status" value="1"/>
</dbReference>
<protein>
    <recommendedName>
        <fullName evidence="3">DUF4220 domain-containing protein</fullName>
    </recommendedName>
</protein>
<organism evidence="4 5">
    <name type="scientific">Panicum hallii var. hallii</name>
    <dbReference type="NCBI Taxonomy" id="1504633"/>
    <lineage>
        <taxon>Eukaryota</taxon>
        <taxon>Viridiplantae</taxon>
        <taxon>Streptophyta</taxon>
        <taxon>Embryophyta</taxon>
        <taxon>Tracheophyta</taxon>
        <taxon>Spermatophyta</taxon>
        <taxon>Magnoliopsida</taxon>
        <taxon>Liliopsida</taxon>
        <taxon>Poales</taxon>
        <taxon>Poaceae</taxon>
        <taxon>PACMAD clade</taxon>
        <taxon>Panicoideae</taxon>
        <taxon>Panicodae</taxon>
        <taxon>Paniceae</taxon>
        <taxon>Panicinae</taxon>
        <taxon>Panicum</taxon>
        <taxon>Panicum sect. Panicum</taxon>
    </lineage>
</organism>
<sequence>MRIQMVFLASTAASLIAFLMGFAARSTVSSIKELFKMDKVTGMASVELWVVLTTVMLVLRFFLDFHGPWYTNTSVNHFIVGIEVVNYTMVHYTMGLMQLSAAKVNDYFQVWAVLLVTLQYSVKTGRPYSRSKQIPLLDLMSSFWAANLIRMQTFLHLRISLWLIWAVNAARIISYFSSSDKAEAINQESTKLVADYMSYEHEFSSPQLSADAANPSKEFTMKWYKYLVLGEDQALKNLQERLCPGAELQPELAQRRKRGIWLDPNDNEKLVTIDKIWDVSASESGLLGSVADQTMLQNERPRTSIMGRFFAACHADQLRDVCLSFSLYKQLRRQFYDLRIHEVRLPTQMKKMKRLVFQYILNDAERAFHVTAAELSFLQDLFYSKRAAIFATGFPATNLALSVLLIAATSYIAYPIRYIPGRMDLSDRNRITHGVFFTRIVIVFIVYKELAEIYMYVFSQWTKVLILCNYTKRRCLQHPLVETAMRVMLYFIRRDDYWNEVICQHNLLIPYAAVRIGGLIIILKRKGAIRMGVCTKEAIFTALKKLENESESKRLDSYLSKAFGEPEELLQGQLLQDVLGLEADTHRILVWHIATSLCEIKLASEKASVLRPWGLRSMPVVKKPKEARSSRHLQASGNIDEVEAGDMWWKNYMTAASLSNYCAYLVTQALVPDSGLITSKVIQEVCKEIRHVTMNGGSIRSLLRRRAMQDVFDRLMATIGDAEEEEQGNPQRDPDIEAPLEVNHPQGRGDDRDIIKNSLTRMGARLATQLMLKYSNDKAGLWENLAVFWTGFLLHLAASTRASKHKTCLAGRQELATHLWALLSHAGLLEGAEHGEELLDPEELGHANPLDG</sequence>
<dbReference type="EMBL" id="CM009756">
    <property type="protein sequence ID" value="PUZ45527.1"/>
    <property type="molecule type" value="Genomic_DNA"/>
</dbReference>
<dbReference type="InterPro" id="IPR007658">
    <property type="entry name" value="DUF594"/>
</dbReference>
<evidence type="ECO:0000259" key="3">
    <source>
        <dbReference type="Pfam" id="PF13968"/>
    </source>
</evidence>